<name>A0A378JLD4_9GAMM</name>
<dbReference type="OrthoDB" id="5652426at2"/>
<dbReference type="RefSeq" id="WP_115330694.1">
    <property type="nucleotide sequence ID" value="NZ_CAAAHP010000001.1"/>
</dbReference>
<organism evidence="1 2">
    <name type="scientific">Legionella busanensis</name>
    <dbReference type="NCBI Taxonomy" id="190655"/>
    <lineage>
        <taxon>Bacteria</taxon>
        <taxon>Pseudomonadati</taxon>
        <taxon>Pseudomonadota</taxon>
        <taxon>Gammaproteobacteria</taxon>
        <taxon>Legionellales</taxon>
        <taxon>Legionellaceae</taxon>
        <taxon>Legionella</taxon>
    </lineage>
</organism>
<keyword evidence="2" id="KW-1185">Reference proteome</keyword>
<gene>
    <name evidence="1" type="ORF">NCTC13316_01119</name>
</gene>
<accession>A0A378JLD4</accession>
<protein>
    <submittedName>
        <fullName evidence="1">Coiled-coil protein</fullName>
    </submittedName>
</protein>
<dbReference type="AlphaFoldDB" id="A0A378JLD4"/>
<sequence length="388" mass="44828">MGGELERYQQELDTATKPIIARSVHYQKVISEIRKLLKDYFFNEKRIQKLSEPVKETELVFNYDQIKDPMEFCLVDEFFIENLALANGSSWTTAFDVHIANSNLTIEIQPEKGLYIFKPEKPYTPMAQSFMQQFTYALGVYRLSLGIYEAYAPILNHVELQQIQTFKNYIDSAQNAKELLQRDDIDLLALYRQTKSFKKEILSHLKSEKIHQGINIFRADLDKLTSQLTQLLEVGAGYLENCYKVFPNDPILWMFHDRSWHGLIKNMAALLYANYYASYTLSTTLEIKKEFIALIKNEFEQFNLISSEKLGLLKIELLRKAAKIISEFKVDLQAKLALQGIEIIEAPVVSMFSGTARPSMYQLMAEYYTAFIPGEKNTSGETFSNVKL</sequence>
<reference evidence="1 2" key="1">
    <citation type="submission" date="2018-06" db="EMBL/GenBank/DDBJ databases">
        <authorList>
            <consortium name="Pathogen Informatics"/>
            <person name="Doyle S."/>
        </authorList>
    </citation>
    <scope>NUCLEOTIDE SEQUENCE [LARGE SCALE GENOMIC DNA]</scope>
    <source>
        <strain evidence="1 2">NCTC13316</strain>
    </source>
</reference>
<dbReference type="EMBL" id="UGOD01000001">
    <property type="protein sequence ID" value="STX51029.1"/>
    <property type="molecule type" value="Genomic_DNA"/>
</dbReference>
<evidence type="ECO:0000313" key="1">
    <source>
        <dbReference type="EMBL" id="STX51029.1"/>
    </source>
</evidence>
<dbReference type="Proteomes" id="UP000254794">
    <property type="component" value="Unassembled WGS sequence"/>
</dbReference>
<proteinExistence type="predicted"/>
<evidence type="ECO:0000313" key="2">
    <source>
        <dbReference type="Proteomes" id="UP000254794"/>
    </source>
</evidence>